<dbReference type="PATRIC" id="fig|1212489.4.peg.3162"/>
<keyword evidence="1" id="KW-1133">Transmembrane helix</keyword>
<proteinExistence type="predicted"/>
<feature type="transmembrane region" description="Helical" evidence="1">
    <location>
        <begin position="147"/>
        <end position="164"/>
    </location>
</feature>
<dbReference type="EMBL" id="LNXY01000032">
    <property type="protein sequence ID" value="KTC84388.1"/>
    <property type="molecule type" value="Genomic_DNA"/>
</dbReference>
<keyword evidence="1" id="KW-0812">Transmembrane</keyword>
<dbReference type="AlphaFoldDB" id="A0A0W0SM95"/>
<keyword evidence="3" id="KW-1185">Reference proteome</keyword>
<feature type="transmembrane region" description="Helical" evidence="1">
    <location>
        <begin position="114"/>
        <end position="135"/>
    </location>
</feature>
<evidence type="ECO:0000313" key="3">
    <source>
        <dbReference type="Proteomes" id="UP000054736"/>
    </source>
</evidence>
<dbReference type="OrthoDB" id="9986866at2"/>
<sequence length="192" mass="21900">MTTTTLKEQLSEDLNRLKKLQIDILPPGMFYPKVARLMAIFYLVIVGFPLLFTLLLKGSQLSASFYFSDWLNLSILFIVVGLICVTKFAEYVTFNETIKPHLVLGDTIQRLFKFYFICFSVVYAIWAALYTTLFYSWDFAHLGERGLTVIPGFLFGLIVSSTLFEMELTRVGAAAIFEVISNARNKETLKTD</sequence>
<evidence type="ECO:0000313" key="2">
    <source>
        <dbReference type="EMBL" id="KTC84388.1"/>
    </source>
</evidence>
<comment type="caution">
    <text evidence="2">The sequence shown here is derived from an EMBL/GenBank/DDBJ whole genome shotgun (WGS) entry which is preliminary data.</text>
</comment>
<evidence type="ECO:0000256" key="1">
    <source>
        <dbReference type="SAM" id="Phobius"/>
    </source>
</evidence>
<evidence type="ECO:0008006" key="4">
    <source>
        <dbReference type="Google" id="ProtNLM"/>
    </source>
</evidence>
<feature type="transmembrane region" description="Helical" evidence="1">
    <location>
        <begin position="70"/>
        <end position="93"/>
    </location>
</feature>
<dbReference type="Proteomes" id="UP000054736">
    <property type="component" value="Unassembled WGS sequence"/>
</dbReference>
<feature type="transmembrane region" description="Helical" evidence="1">
    <location>
        <begin position="39"/>
        <end position="58"/>
    </location>
</feature>
<dbReference type="STRING" id="1212489.Ldro_2991"/>
<reference evidence="2 3" key="1">
    <citation type="submission" date="2015-11" db="EMBL/GenBank/DDBJ databases">
        <title>Genomic analysis of 38 Legionella species identifies large and diverse effector repertoires.</title>
        <authorList>
            <person name="Burstein D."/>
            <person name="Amaro F."/>
            <person name="Zusman T."/>
            <person name="Lifshitz Z."/>
            <person name="Cohen O."/>
            <person name="Gilbert J.A."/>
            <person name="Pupko T."/>
            <person name="Shuman H.A."/>
            <person name="Segal G."/>
        </authorList>
    </citation>
    <scope>NUCLEOTIDE SEQUENCE [LARGE SCALE GENOMIC DNA]</scope>
    <source>
        <strain evidence="2 3">ATCC 700990</strain>
    </source>
</reference>
<accession>A0A0W0SM95</accession>
<protein>
    <recommendedName>
        <fullName evidence="4">Transmembrane protein</fullName>
    </recommendedName>
</protein>
<dbReference type="RefSeq" id="WP_058497262.1">
    <property type="nucleotide sequence ID" value="NZ_CAAAIU010000019.1"/>
</dbReference>
<organism evidence="2 3">
    <name type="scientific">Legionella drozanskii LLAP-1</name>
    <dbReference type="NCBI Taxonomy" id="1212489"/>
    <lineage>
        <taxon>Bacteria</taxon>
        <taxon>Pseudomonadati</taxon>
        <taxon>Pseudomonadota</taxon>
        <taxon>Gammaproteobacteria</taxon>
        <taxon>Legionellales</taxon>
        <taxon>Legionellaceae</taxon>
        <taxon>Legionella</taxon>
    </lineage>
</organism>
<name>A0A0W0SM95_9GAMM</name>
<gene>
    <name evidence="2" type="ORF">Ldro_2991</name>
</gene>
<keyword evidence="1" id="KW-0472">Membrane</keyword>